<feature type="transmembrane region" description="Helical" evidence="1">
    <location>
        <begin position="50"/>
        <end position="69"/>
    </location>
</feature>
<dbReference type="PROSITE" id="PS51257">
    <property type="entry name" value="PROKAR_LIPOPROTEIN"/>
    <property type="match status" value="1"/>
</dbReference>
<organism evidence="3 4">
    <name type="scientific">Moraxella catarrhalis</name>
    <name type="common">Branhamella catarrhalis</name>
    <dbReference type="NCBI Taxonomy" id="480"/>
    <lineage>
        <taxon>Bacteria</taxon>
        <taxon>Pseudomonadati</taxon>
        <taxon>Pseudomonadota</taxon>
        <taxon>Gammaproteobacteria</taxon>
        <taxon>Moraxellales</taxon>
        <taxon>Moraxellaceae</taxon>
        <taxon>Moraxella</taxon>
    </lineage>
</organism>
<accession>A0AB36DNG3</accession>
<keyword evidence="1" id="KW-1133">Transmembrane helix</keyword>
<reference evidence="3 4" key="1">
    <citation type="journal article" date="2016" name="Genome Biol. Evol.">
        <title>Comparative Genomic Analyses of the Moraxella catarrhalis Serosensitive and Seroresistant Lineages Demonstrate Their Independent Evolution.</title>
        <authorList>
            <person name="Earl J.P."/>
            <person name="de Vries S.P."/>
            <person name="Ahmed A."/>
            <person name="Powell E."/>
            <person name="Schultz M.P."/>
            <person name="Hermans P.W."/>
            <person name="Hill D.J."/>
            <person name="Zhou Z."/>
            <person name="Constantinidou C.I."/>
            <person name="Hu F.Z."/>
            <person name="Bootsma H.J."/>
            <person name="Ehrlich G.D."/>
        </authorList>
    </citation>
    <scope>NUCLEOTIDE SEQUENCE [LARGE SCALE GENOMIC DNA]</scope>
    <source>
        <strain evidence="3 4">F23</strain>
    </source>
</reference>
<feature type="chain" id="PRO_5044228214" description="Secreted protein" evidence="2">
    <location>
        <begin position="21"/>
        <end position="76"/>
    </location>
</feature>
<evidence type="ECO:0000313" key="4">
    <source>
        <dbReference type="Proteomes" id="UP000078295"/>
    </source>
</evidence>
<dbReference type="AlphaFoldDB" id="A0AB36DNG3"/>
<dbReference type="Proteomes" id="UP000078295">
    <property type="component" value="Unassembled WGS sequence"/>
</dbReference>
<keyword evidence="2" id="KW-0732">Signal</keyword>
<dbReference type="EMBL" id="LXHQ01000035">
    <property type="protein sequence ID" value="OAV24559.1"/>
    <property type="molecule type" value="Genomic_DNA"/>
</dbReference>
<comment type="caution">
    <text evidence="3">The sequence shown here is derived from an EMBL/GenBank/DDBJ whole genome shotgun (WGS) entry which is preliminary data.</text>
</comment>
<evidence type="ECO:0000256" key="2">
    <source>
        <dbReference type="SAM" id="SignalP"/>
    </source>
</evidence>
<gene>
    <name evidence="3" type="ORF">AO370_1505</name>
</gene>
<evidence type="ECO:0008006" key="5">
    <source>
        <dbReference type="Google" id="ProtNLM"/>
    </source>
</evidence>
<feature type="signal peptide" evidence="2">
    <location>
        <begin position="1"/>
        <end position="20"/>
    </location>
</feature>
<proteinExistence type="predicted"/>
<keyword evidence="1" id="KW-0812">Transmembrane</keyword>
<evidence type="ECO:0000256" key="1">
    <source>
        <dbReference type="SAM" id="Phobius"/>
    </source>
</evidence>
<name>A0AB36DNG3_MORCA</name>
<protein>
    <recommendedName>
        <fullName evidence="5">Secreted protein</fullName>
    </recommendedName>
</protein>
<sequence>MSATKTLLTPATLAASCATAWQSAPATKRCISLPICTAAVTVARVAGFNSLLSCSAYTKIVIIFILKLYRFIMGIK</sequence>
<keyword evidence="1" id="KW-0472">Membrane</keyword>
<evidence type="ECO:0000313" key="3">
    <source>
        <dbReference type="EMBL" id="OAV24559.1"/>
    </source>
</evidence>